<reference evidence="7 8" key="1">
    <citation type="submission" date="2019-03" db="EMBL/GenBank/DDBJ databases">
        <title>Genomic Encyclopedia of Archaeal and Bacterial Type Strains, Phase II (KMG-II): from individual species to whole genera.</title>
        <authorList>
            <person name="Goeker M."/>
        </authorList>
    </citation>
    <scope>NUCLEOTIDE SEQUENCE [LARGE SCALE GENOMIC DNA]</scope>
    <source>
        <strain evidence="7 8">DSM 19034</strain>
    </source>
</reference>
<feature type="transmembrane region" description="Helical" evidence="6">
    <location>
        <begin position="368"/>
        <end position="387"/>
    </location>
</feature>
<dbReference type="AlphaFoldDB" id="A0A4R6IF70"/>
<dbReference type="Proteomes" id="UP000295499">
    <property type="component" value="Unassembled WGS sequence"/>
</dbReference>
<dbReference type="OrthoDB" id="629958at2"/>
<feature type="transmembrane region" description="Helical" evidence="6">
    <location>
        <begin position="393"/>
        <end position="415"/>
    </location>
</feature>
<comment type="subcellular location">
    <subcellularLocation>
        <location evidence="1">Cell membrane</location>
        <topology evidence="1">Multi-pass membrane protein</topology>
    </subcellularLocation>
</comment>
<keyword evidence="4 6" id="KW-1133">Transmembrane helix</keyword>
<dbReference type="Pfam" id="PF13440">
    <property type="entry name" value="Polysacc_synt_3"/>
    <property type="match status" value="1"/>
</dbReference>
<keyword evidence="5 6" id="KW-0472">Membrane</keyword>
<dbReference type="PANTHER" id="PTHR30250:SF11">
    <property type="entry name" value="O-ANTIGEN TRANSPORTER-RELATED"/>
    <property type="match status" value="1"/>
</dbReference>
<evidence type="ECO:0000313" key="8">
    <source>
        <dbReference type="Proteomes" id="UP000295499"/>
    </source>
</evidence>
<evidence type="ECO:0000256" key="1">
    <source>
        <dbReference type="ARBA" id="ARBA00004651"/>
    </source>
</evidence>
<evidence type="ECO:0000256" key="5">
    <source>
        <dbReference type="ARBA" id="ARBA00023136"/>
    </source>
</evidence>
<proteinExistence type="predicted"/>
<keyword evidence="2" id="KW-1003">Cell membrane</keyword>
<feature type="transmembrane region" description="Helical" evidence="6">
    <location>
        <begin position="12"/>
        <end position="35"/>
    </location>
</feature>
<protein>
    <submittedName>
        <fullName evidence="7">O-antigen/teichoic acid export membrane protein</fullName>
    </submittedName>
</protein>
<accession>A0A4R6IF70</accession>
<feature type="transmembrane region" description="Helical" evidence="6">
    <location>
        <begin position="55"/>
        <end position="75"/>
    </location>
</feature>
<feature type="transmembrane region" description="Helical" evidence="6">
    <location>
        <begin position="179"/>
        <end position="197"/>
    </location>
</feature>
<evidence type="ECO:0000256" key="6">
    <source>
        <dbReference type="SAM" id="Phobius"/>
    </source>
</evidence>
<feature type="transmembrane region" description="Helical" evidence="6">
    <location>
        <begin position="119"/>
        <end position="143"/>
    </location>
</feature>
<dbReference type="PANTHER" id="PTHR30250">
    <property type="entry name" value="PST FAMILY PREDICTED COLANIC ACID TRANSPORTER"/>
    <property type="match status" value="1"/>
</dbReference>
<comment type="caution">
    <text evidence="7">The sequence shown here is derived from an EMBL/GenBank/DDBJ whole genome shotgun (WGS) entry which is preliminary data.</text>
</comment>
<evidence type="ECO:0000256" key="2">
    <source>
        <dbReference type="ARBA" id="ARBA00022475"/>
    </source>
</evidence>
<dbReference type="GO" id="GO:0005886">
    <property type="term" value="C:plasma membrane"/>
    <property type="evidence" value="ECO:0007669"/>
    <property type="project" value="UniProtKB-SubCell"/>
</dbReference>
<evidence type="ECO:0000256" key="3">
    <source>
        <dbReference type="ARBA" id="ARBA00022692"/>
    </source>
</evidence>
<evidence type="ECO:0000313" key="7">
    <source>
        <dbReference type="EMBL" id="TDO19555.1"/>
    </source>
</evidence>
<dbReference type="EMBL" id="SNWM01000006">
    <property type="protein sequence ID" value="TDO19555.1"/>
    <property type="molecule type" value="Genomic_DNA"/>
</dbReference>
<evidence type="ECO:0000256" key="4">
    <source>
        <dbReference type="ARBA" id="ARBA00022989"/>
    </source>
</evidence>
<sequence>MGLIKTVKEKLHNIHVLSLMTNGSVAVIGMVTYALLCHTLSLAERGVWLMFQSTFLLTDSLRAGFLSTGFIKFYAGTSVSQARGIAGSAWVIAIVITLLFCLLSIPGFFFSYLIKDPGLVFFVKWFGVLSLVSLPYFMASCIVQAEGRFDRFLKLRLVNLISFMAGVILLIAFHERSVLSVVYAFFAAFVISSIFALSSGWSKIGTLGKQNRPDILRLYHFGKYTVGTAISSNFFLTIDNFIVNFMLGPAALAVFDIGVKLLEIIEIPMRSFAASTMPILSAAFNRGQKDDLMLTMKKLVGMLTIVMIPIVILVIIFAEIPIGLLGGGKYLDTEAVNLFRLFILFALLTPADRFFALTLDAVHRPGVNFYKVLGMLALTLIFDYIGISLFGNIYGIAYAYLVPLIFGIVVSYFALQQYAKFGFWSIYGFGFQETKGVIAAALAKFRKA</sequence>
<feature type="transmembrane region" description="Helical" evidence="6">
    <location>
        <begin position="299"/>
        <end position="318"/>
    </location>
</feature>
<organism evidence="7 8">
    <name type="scientific">Pedobacter duraquae</name>
    <dbReference type="NCBI Taxonomy" id="425511"/>
    <lineage>
        <taxon>Bacteria</taxon>
        <taxon>Pseudomonadati</taxon>
        <taxon>Bacteroidota</taxon>
        <taxon>Sphingobacteriia</taxon>
        <taxon>Sphingobacteriales</taxon>
        <taxon>Sphingobacteriaceae</taxon>
        <taxon>Pedobacter</taxon>
    </lineage>
</organism>
<dbReference type="InterPro" id="IPR050833">
    <property type="entry name" value="Poly_Biosynth_Transport"/>
</dbReference>
<feature type="transmembrane region" description="Helical" evidence="6">
    <location>
        <begin position="338"/>
        <end position="356"/>
    </location>
</feature>
<dbReference type="RefSeq" id="WP_133558785.1">
    <property type="nucleotide sequence ID" value="NZ_SNWM01000006.1"/>
</dbReference>
<gene>
    <name evidence="7" type="ORF">CLV32_4177</name>
</gene>
<feature type="transmembrane region" description="Helical" evidence="6">
    <location>
        <begin position="155"/>
        <end position="173"/>
    </location>
</feature>
<keyword evidence="3 6" id="KW-0812">Transmembrane</keyword>
<feature type="transmembrane region" description="Helical" evidence="6">
    <location>
        <begin position="87"/>
        <end position="113"/>
    </location>
</feature>
<name>A0A4R6IF70_9SPHI</name>
<keyword evidence="8" id="KW-1185">Reference proteome</keyword>